<keyword evidence="1" id="KW-0812">Transmembrane</keyword>
<evidence type="ECO:0000313" key="3">
    <source>
        <dbReference type="Proteomes" id="UP001367508"/>
    </source>
</evidence>
<evidence type="ECO:0000313" key="2">
    <source>
        <dbReference type="EMBL" id="KAK7315907.1"/>
    </source>
</evidence>
<keyword evidence="1" id="KW-1133">Transmembrane helix</keyword>
<comment type="caution">
    <text evidence="2">The sequence shown here is derived from an EMBL/GenBank/DDBJ whole genome shotgun (WGS) entry which is preliminary data.</text>
</comment>
<organism evidence="2 3">
    <name type="scientific">Canavalia gladiata</name>
    <name type="common">Sword bean</name>
    <name type="synonym">Dolichos gladiatus</name>
    <dbReference type="NCBI Taxonomy" id="3824"/>
    <lineage>
        <taxon>Eukaryota</taxon>
        <taxon>Viridiplantae</taxon>
        <taxon>Streptophyta</taxon>
        <taxon>Embryophyta</taxon>
        <taxon>Tracheophyta</taxon>
        <taxon>Spermatophyta</taxon>
        <taxon>Magnoliopsida</taxon>
        <taxon>eudicotyledons</taxon>
        <taxon>Gunneridae</taxon>
        <taxon>Pentapetalae</taxon>
        <taxon>rosids</taxon>
        <taxon>fabids</taxon>
        <taxon>Fabales</taxon>
        <taxon>Fabaceae</taxon>
        <taxon>Papilionoideae</taxon>
        <taxon>50 kb inversion clade</taxon>
        <taxon>NPAAA clade</taxon>
        <taxon>indigoferoid/millettioid clade</taxon>
        <taxon>Phaseoleae</taxon>
        <taxon>Canavalia</taxon>
    </lineage>
</organism>
<reference evidence="2 3" key="1">
    <citation type="submission" date="2024-01" db="EMBL/GenBank/DDBJ databases">
        <title>The genomes of 5 underutilized Papilionoideae crops provide insights into root nodulation and disease resistanc.</title>
        <authorList>
            <person name="Jiang F."/>
        </authorList>
    </citation>
    <scope>NUCLEOTIDE SEQUENCE [LARGE SCALE GENOMIC DNA]</scope>
    <source>
        <strain evidence="2">LVBAO_FW01</strain>
        <tissue evidence="2">Leaves</tissue>
    </source>
</reference>
<name>A0AAN9KGT9_CANGL</name>
<proteinExistence type="predicted"/>
<keyword evidence="1" id="KW-0472">Membrane</keyword>
<keyword evidence="3" id="KW-1185">Reference proteome</keyword>
<gene>
    <name evidence="2" type="ORF">VNO77_34489</name>
</gene>
<protein>
    <submittedName>
        <fullName evidence="2">Uncharacterized protein</fullName>
    </submittedName>
</protein>
<sequence>MTLRSKEIVREEAPLYKRIYEYISANDARYNHLGPLPCMQLRHALSGPCSYGRRVMQGMSRGGIGNELKPAWLLVWLLAWLLAWLLVVTSLVVVKTGLGVVKTGLQWRQQPRNASLPFSRRIGPYCRANPGAILPYPGRYTDVCRNMVPVYSAPKGFIDDEFLIRTELVKPLNYTWCSPPKVCTQAIGCPRTYEAMIPSYPMVARSFSVHVTSICYFKHLPITMSPLSCAGKNHTIHHDNSQLRNLRNEYNELGLTNRGFLRWKSTVEPAEARCNALQNPLHIKS</sequence>
<evidence type="ECO:0000256" key="1">
    <source>
        <dbReference type="SAM" id="Phobius"/>
    </source>
</evidence>
<accession>A0AAN9KGT9</accession>
<dbReference type="Proteomes" id="UP001367508">
    <property type="component" value="Unassembled WGS sequence"/>
</dbReference>
<dbReference type="AlphaFoldDB" id="A0AAN9KGT9"/>
<dbReference type="EMBL" id="JAYMYQ010000008">
    <property type="protein sequence ID" value="KAK7315907.1"/>
    <property type="molecule type" value="Genomic_DNA"/>
</dbReference>
<feature type="transmembrane region" description="Helical" evidence="1">
    <location>
        <begin position="71"/>
        <end position="94"/>
    </location>
</feature>